<dbReference type="EMBL" id="BGPR01009850">
    <property type="protein sequence ID" value="GBN42718.1"/>
    <property type="molecule type" value="Genomic_DNA"/>
</dbReference>
<evidence type="ECO:0000313" key="3">
    <source>
        <dbReference type="Proteomes" id="UP000499080"/>
    </source>
</evidence>
<keyword evidence="3" id="KW-1185">Reference proteome</keyword>
<proteinExistence type="predicted"/>
<organism evidence="2 3">
    <name type="scientific">Araneus ventricosus</name>
    <name type="common">Orbweaver spider</name>
    <name type="synonym">Epeira ventricosa</name>
    <dbReference type="NCBI Taxonomy" id="182803"/>
    <lineage>
        <taxon>Eukaryota</taxon>
        <taxon>Metazoa</taxon>
        <taxon>Ecdysozoa</taxon>
        <taxon>Arthropoda</taxon>
        <taxon>Chelicerata</taxon>
        <taxon>Arachnida</taxon>
        <taxon>Araneae</taxon>
        <taxon>Araneomorphae</taxon>
        <taxon>Entelegynae</taxon>
        <taxon>Araneoidea</taxon>
        <taxon>Araneidae</taxon>
        <taxon>Araneus</taxon>
    </lineage>
</organism>
<gene>
    <name evidence="2" type="ORF">AVEN_84149_1</name>
</gene>
<comment type="caution">
    <text evidence="2">The sequence shown here is derived from an EMBL/GenBank/DDBJ whole genome shotgun (WGS) entry which is preliminary data.</text>
</comment>
<evidence type="ECO:0000256" key="1">
    <source>
        <dbReference type="SAM" id="MobiDB-lite"/>
    </source>
</evidence>
<accession>A0A4Y2NT33</accession>
<name>A0A4Y2NT33_ARAVE</name>
<protein>
    <submittedName>
        <fullName evidence="2">Uncharacterized protein</fullName>
    </submittedName>
</protein>
<dbReference type="Proteomes" id="UP000499080">
    <property type="component" value="Unassembled WGS sequence"/>
</dbReference>
<feature type="compositionally biased region" description="Polar residues" evidence="1">
    <location>
        <begin position="40"/>
        <end position="58"/>
    </location>
</feature>
<dbReference type="AlphaFoldDB" id="A0A4Y2NT33"/>
<feature type="region of interest" description="Disordered" evidence="1">
    <location>
        <begin position="24"/>
        <end position="60"/>
    </location>
</feature>
<reference evidence="2 3" key="1">
    <citation type="journal article" date="2019" name="Sci. Rep.">
        <title>Orb-weaving spider Araneus ventricosus genome elucidates the spidroin gene catalogue.</title>
        <authorList>
            <person name="Kono N."/>
            <person name="Nakamura H."/>
            <person name="Ohtoshi R."/>
            <person name="Moran D.A.P."/>
            <person name="Shinohara A."/>
            <person name="Yoshida Y."/>
            <person name="Fujiwara M."/>
            <person name="Mori M."/>
            <person name="Tomita M."/>
            <person name="Arakawa K."/>
        </authorList>
    </citation>
    <scope>NUCLEOTIDE SEQUENCE [LARGE SCALE GENOMIC DNA]</scope>
</reference>
<sequence>MRRNRHLECAKCLPGRTLKGNWPTFVRGAGEPGKLRAASTAETRFPQQRTPPTSSKSFSARPLVGLEGAVMSGSGPALPLSFKSQNRKIEVLPTLKIVQTIE</sequence>
<evidence type="ECO:0000313" key="2">
    <source>
        <dbReference type="EMBL" id="GBN42718.1"/>
    </source>
</evidence>